<dbReference type="InterPro" id="IPR054189">
    <property type="entry name" value="DUF6894"/>
</dbReference>
<evidence type="ECO:0000313" key="5">
    <source>
        <dbReference type="Proteomes" id="UP001156881"/>
    </source>
</evidence>
<dbReference type="Pfam" id="PF21834">
    <property type="entry name" value="DUF6894"/>
    <property type="match status" value="1"/>
</dbReference>
<reference evidence="2" key="1">
    <citation type="journal article" date="2014" name="Int. J. Syst. Evol. Microbiol.">
        <title>Complete genome of a new Firmicutes species belonging to the dominant human colonic microbiota ('Ruminococcus bicirculans') reveals two chromosomes and a selective capacity to utilize plant glucans.</title>
        <authorList>
            <consortium name="NISC Comparative Sequencing Program"/>
            <person name="Wegmann U."/>
            <person name="Louis P."/>
            <person name="Goesmann A."/>
            <person name="Henrissat B."/>
            <person name="Duncan S.H."/>
            <person name="Flint H.J."/>
        </authorList>
    </citation>
    <scope>NUCLEOTIDE SEQUENCE</scope>
    <source>
        <strain evidence="2">NBRC 107710</strain>
    </source>
</reference>
<evidence type="ECO:0000313" key="2">
    <source>
        <dbReference type="EMBL" id="GLS44468.1"/>
    </source>
</evidence>
<dbReference type="Proteomes" id="UP001156881">
    <property type="component" value="Unassembled WGS sequence"/>
</dbReference>
<proteinExistence type="predicted"/>
<protein>
    <recommendedName>
        <fullName evidence="1">DUF6894 domain-containing protein</fullName>
    </recommendedName>
</protein>
<organism evidence="3 4">
    <name type="scientific">Methylobacterium brachythecii</name>
    <dbReference type="NCBI Taxonomy" id="1176177"/>
    <lineage>
        <taxon>Bacteria</taxon>
        <taxon>Pseudomonadati</taxon>
        <taxon>Pseudomonadota</taxon>
        <taxon>Alphaproteobacteria</taxon>
        <taxon>Hyphomicrobiales</taxon>
        <taxon>Methylobacteriaceae</taxon>
        <taxon>Methylobacterium</taxon>
    </lineage>
</organism>
<keyword evidence="5" id="KW-1185">Reference proteome</keyword>
<dbReference type="EMBL" id="JACIDN010000003">
    <property type="protein sequence ID" value="MBB3902071.1"/>
    <property type="molecule type" value="Genomic_DNA"/>
</dbReference>
<reference evidence="2" key="4">
    <citation type="submission" date="2023-01" db="EMBL/GenBank/DDBJ databases">
        <title>Draft genome sequence of Methylobacterium brachythecii strain NBRC 107710.</title>
        <authorList>
            <person name="Sun Q."/>
            <person name="Mori K."/>
        </authorList>
    </citation>
    <scope>NUCLEOTIDE SEQUENCE</scope>
    <source>
        <strain evidence="2">NBRC 107710</strain>
    </source>
</reference>
<evidence type="ECO:0000313" key="3">
    <source>
        <dbReference type="EMBL" id="MBB3902071.1"/>
    </source>
</evidence>
<dbReference type="RefSeq" id="WP_183503666.1">
    <property type="nucleotide sequence ID" value="NZ_BSPG01000012.1"/>
</dbReference>
<dbReference type="EMBL" id="BSPG01000012">
    <property type="protein sequence ID" value="GLS44468.1"/>
    <property type="molecule type" value="Genomic_DNA"/>
</dbReference>
<sequence length="76" mass="8372">MPRYFFDVHDGVDLRDEIGRDLESGSILRAEALKVVTALMAAEADDARETTLVLTVRDAAGVTPLKVRLVCQVEEL</sequence>
<comment type="caution">
    <text evidence="3">The sequence shown here is derived from an EMBL/GenBank/DDBJ whole genome shotgun (WGS) entry which is preliminary data.</text>
</comment>
<feature type="domain" description="DUF6894" evidence="1">
    <location>
        <begin position="3"/>
        <end position="68"/>
    </location>
</feature>
<dbReference type="AlphaFoldDB" id="A0A7W6AJM5"/>
<reference evidence="3 4" key="3">
    <citation type="submission" date="2020-08" db="EMBL/GenBank/DDBJ databases">
        <title>Genomic Encyclopedia of Type Strains, Phase IV (KMG-IV): sequencing the most valuable type-strain genomes for metagenomic binning, comparative biology and taxonomic classification.</title>
        <authorList>
            <person name="Goeker M."/>
        </authorList>
    </citation>
    <scope>NUCLEOTIDE SEQUENCE [LARGE SCALE GENOMIC DNA]</scope>
    <source>
        <strain evidence="3 4">DSM 24105</strain>
    </source>
</reference>
<name>A0A7W6AJM5_9HYPH</name>
<evidence type="ECO:0000259" key="1">
    <source>
        <dbReference type="Pfam" id="PF21834"/>
    </source>
</evidence>
<gene>
    <name evidence="2" type="ORF">GCM10007884_24560</name>
    <name evidence="3" type="ORF">GGR33_001566</name>
</gene>
<dbReference type="Proteomes" id="UP000517759">
    <property type="component" value="Unassembled WGS sequence"/>
</dbReference>
<reference evidence="5" key="2">
    <citation type="journal article" date="2019" name="Int. J. Syst. Evol. Microbiol.">
        <title>The Global Catalogue of Microorganisms (GCM) 10K type strain sequencing project: providing services to taxonomists for standard genome sequencing and annotation.</title>
        <authorList>
            <consortium name="The Broad Institute Genomics Platform"/>
            <consortium name="The Broad Institute Genome Sequencing Center for Infectious Disease"/>
            <person name="Wu L."/>
            <person name="Ma J."/>
        </authorList>
    </citation>
    <scope>NUCLEOTIDE SEQUENCE [LARGE SCALE GENOMIC DNA]</scope>
    <source>
        <strain evidence="5">NBRC 107710</strain>
    </source>
</reference>
<evidence type="ECO:0000313" key="4">
    <source>
        <dbReference type="Proteomes" id="UP000517759"/>
    </source>
</evidence>
<accession>A0A7W6AJM5</accession>